<evidence type="ECO:0000313" key="3">
    <source>
        <dbReference type="Proteomes" id="UP000619534"/>
    </source>
</evidence>
<keyword evidence="3" id="KW-1185">Reference proteome</keyword>
<dbReference type="PANTHER" id="PTHR33442:SF1">
    <property type="entry name" value="TRANS-3-HYDROXY-L-PROLINE DEHYDRATASE"/>
    <property type="match status" value="1"/>
</dbReference>
<name>A0ABQ1NTR2_9BACI</name>
<dbReference type="Pfam" id="PF05544">
    <property type="entry name" value="Pro_racemase"/>
    <property type="match status" value="1"/>
</dbReference>
<dbReference type="PANTHER" id="PTHR33442">
    <property type="entry name" value="TRANS-3-HYDROXY-L-PROLINE DEHYDRATASE"/>
    <property type="match status" value="1"/>
</dbReference>
<comment type="similarity">
    <text evidence="1">Belongs to the proline racemase family.</text>
</comment>
<dbReference type="Gene3D" id="3.10.310.10">
    <property type="entry name" value="Diaminopimelate Epimerase, Chain A, domain 1"/>
    <property type="match status" value="2"/>
</dbReference>
<dbReference type="Proteomes" id="UP000619534">
    <property type="component" value="Unassembled WGS sequence"/>
</dbReference>
<accession>A0ABQ1NTR2</accession>
<comment type="caution">
    <text evidence="2">The sequence shown here is derived from an EMBL/GenBank/DDBJ whole genome shotgun (WGS) entry which is preliminary data.</text>
</comment>
<dbReference type="SUPFAM" id="SSF54506">
    <property type="entry name" value="Diaminopimelate epimerase-like"/>
    <property type="match status" value="1"/>
</dbReference>
<dbReference type="EMBL" id="BMCJ01000002">
    <property type="protein sequence ID" value="GGC84666.1"/>
    <property type="molecule type" value="Genomic_DNA"/>
</dbReference>
<dbReference type="RefSeq" id="WP_062442029.1">
    <property type="nucleotide sequence ID" value="NZ_BMCJ01000002.1"/>
</dbReference>
<evidence type="ECO:0000313" key="2">
    <source>
        <dbReference type="EMBL" id="GGC84666.1"/>
    </source>
</evidence>
<sequence>MNVEKMFAAIDTHVAGETFRMVVHSALQLNAQDLQAGKEKLLQKYEQERSLLLNEPRGHRAINGCIVTPSATADYGLLFVNHENQSHFNYSGVVATLTALLEMGNLDIKKDGIYQVETSNGVYDVQAECEGDVVEQVTVESGPCQLVESQPDYHTVAVEESRHYLVCPLPESIPSITMDYYYSILEWGSRTAGSLPEDSTVQGIVLLERGSDGEVRSVTFDLEGAIVRSPGIDTTFAIYTVLLQEDDSLPQLVNHSIFGSFLKASRLPDSSVRFSIETQAFVTGEHQFIYNNADPLEKGFLLK</sequence>
<gene>
    <name evidence="2" type="ORF">GCM10007216_14210</name>
</gene>
<proteinExistence type="inferred from homology"/>
<evidence type="ECO:0000256" key="1">
    <source>
        <dbReference type="ARBA" id="ARBA00007529"/>
    </source>
</evidence>
<dbReference type="InterPro" id="IPR008794">
    <property type="entry name" value="Pro_racemase_fam"/>
</dbReference>
<reference evidence="3" key="1">
    <citation type="journal article" date="2019" name="Int. J. Syst. Evol. Microbiol.">
        <title>The Global Catalogue of Microorganisms (GCM) 10K type strain sequencing project: providing services to taxonomists for standard genome sequencing and annotation.</title>
        <authorList>
            <consortium name="The Broad Institute Genomics Platform"/>
            <consortium name="The Broad Institute Genome Sequencing Center for Infectious Disease"/>
            <person name="Wu L."/>
            <person name="Ma J."/>
        </authorList>
    </citation>
    <scope>NUCLEOTIDE SEQUENCE [LARGE SCALE GENOMIC DNA]</scope>
    <source>
        <strain evidence="3">CCM 7282</strain>
    </source>
</reference>
<protein>
    <submittedName>
        <fullName evidence="2">Proline racemase</fullName>
    </submittedName>
</protein>
<organism evidence="2 3">
    <name type="scientific">Thalassobacillus devorans</name>
    <dbReference type="NCBI Taxonomy" id="279813"/>
    <lineage>
        <taxon>Bacteria</taxon>
        <taxon>Bacillati</taxon>
        <taxon>Bacillota</taxon>
        <taxon>Bacilli</taxon>
        <taxon>Bacillales</taxon>
        <taxon>Bacillaceae</taxon>
        <taxon>Thalassobacillus</taxon>
    </lineage>
</organism>